<dbReference type="VEuPathDB" id="PlasmoDB:PKNOH_S06424100"/>
<feature type="region of interest" description="Disordered" evidence="1">
    <location>
        <begin position="991"/>
        <end position="1024"/>
    </location>
</feature>
<feature type="region of interest" description="Disordered" evidence="1">
    <location>
        <begin position="115"/>
        <end position="145"/>
    </location>
</feature>
<dbReference type="EMBL" id="NETL01000020">
    <property type="protein sequence ID" value="OTN67461.1"/>
    <property type="molecule type" value="Genomic_DNA"/>
</dbReference>
<proteinExistence type="predicted"/>
<feature type="compositionally biased region" description="Basic and acidic residues" evidence="1">
    <location>
        <begin position="33"/>
        <end position="56"/>
    </location>
</feature>
<evidence type="ECO:0000313" key="2">
    <source>
        <dbReference type="EMBL" id="OTN67461.1"/>
    </source>
</evidence>
<dbReference type="OMA" id="VYNDHFG"/>
<feature type="region of interest" description="Disordered" evidence="1">
    <location>
        <begin position="574"/>
        <end position="597"/>
    </location>
</feature>
<feature type="region of interest" description="Disordered" evidence="1">
    <location>
        <begin position="870"/>
        <end position="896"/>
    </location>
</feature>
<feature type="region of interest" description="Disordered" evidence="1">
    <location>
        <begin position="173"/>
        <end position="217"/>
    </location>
</feature>
<evidence type="ECO:0000256" key="1">
    <source>
        <dbReference type="SAM" id="MobiDB-lite"/>
    </source>
</evidence>
<dbReference type="AlphaFoldDB" id="A0A1Y3DRK5"/>
<gene>
    <name evidence="2" type="ORF">PKNOH_S06424100</name>
</gene>
<protein>
    <submittedName>
        <fullName evidence="2">Uncharacterized protein</fullName>
    </submittedName>
</protein>
<sequence>MGTPELNFYINKHRKAYEERLKREQQNLQGKTPEGKSATEVEGEKEKITSSEVANEKFNEANSWSRDLQEGYSQHASQGDATKKFTKDENINQVDADYLFALKLNEALNGHAEPLSVANENDMSSVNRKEDAERNEGGEDDVRKPDNSYVECLLGDNNYMPFCANYNVGRNSNTNQNPLSPSGRSRRSGHHVDHVGEGSTYGPYNLRTRNNRMNGFRDRNQFTSHRDRRYSPHFNNPHEPINISLSSDDEEGEVQVNNEVAKSYFSKDDGIRSRSEVFYVPDENLSLTPRQNKPNGQSNLDRPFSARGADSKEEVTIVEGKGHEHFSDEGGTSDVCIQTYEGKGGEEIPRMMESENNFSFQSVEAQGSRGSRARHYNNCGAGLEASKCTVEKSVHGVCDVYNDHFSFTNRGAFPLVRSAATEGGHPPKEGGEYLNGNNKPVKSNCVDSYPCDDYSEEGRYYVHYEPINQSGKDKEKNKSSTFEGVYDVDIYGDRADNESRFLSRKKNHNEGERTKNTKSEYYKAHAQAVNDVIPLEGKDLIGGCSSPYKIWEKRGRRKAKDITQVDRIHSDEGLCPQLSQQGSAPKMTYTLRSSRKKNTNEKIEDPYFCKGESYEAQKGRGQGGTREDCPEDGSLNHKTDLGMRSESHERSSPNIDVCNRGEHLKSGMTYAEMGMCITQGEPSPLNMLHLEKGNRVEPGVNDCSVNRALMEMDDSAQVFAEMTSKCAPAEKSSVCFPFESLHLRGVSSVGEIEQEGTLHSGRNEHPERFRDRNFTMNHCQDGININTFNGTDGGLSEGYTQVLLRNYVEGGKWPDAPGNQSSMLRDVHFSGEVSSSSRMVKSLCGEKIAQNEFLHPNAYDAPKYKMVPAHSGTNLQGKSEEKSKSEGRNGYVNNDKTLNRFNGTSYSKFFTNGKSSFVCTLEEPTREMYIIDEGTTSREPHSTYEQNVDHHHMGGYNQRVMLKDNAQQIDHMKRENVGSVKAEETQMEQVQEEGHAVNSREGDVHANHDASGQSYERGMDDNTTSAIDQCDEESANNEDLSVQQAIINSLIDF</sequence>
<feature type="region of interest" description="Disordered" evidence="1">
    <location>
        <begin position="23"/>
        <end position="56"/>
    </location>
</feature>
<dbReference type="Proteomes" id="UP000195012">
    <property type="component" value="Unassembled WGS sequence"/>
</dbReference>
<dbReference type="VEuPathDB" id="PlasmoDB:PKA1H_070027500"/>
<dbReference type="eggNOG" id="ENOG502QXXJ">
    <property type="taxonomic scope" value="Eukaryota"/>
</dbReference>
<evidence type="ECO:0000313" key="3">
    <source>
        <dbReference type="Proteomes" id="UP000195012"/>
    </source>
</evidence>
<feature type="compositionally biased region" description="Basic and acidic residues" evidence="1">
    <location>
        <begin position="634"/>
        <end position="651"/>
    </location>
</feature>
<feature type="compositionally biased region" description="Basic and acidic residues" evidence="1">
    <location>
        <begin position="127"/>
        <end position="145"/>
    </location>
</feature>
<organism evidence="2 3">
    <name type="scientific">Plasmodium knowlesi</name>
    <dbReference type="NCBI Taxonomy" id="5850"/>
    <lineage>
        <taxon>Eukaryota</taxon>
        <taxon>Sar</taxon>
        <taxon>Alveolata</taxon>
        <taxon>Apicomplexa</taxon>
        <taxon>Aconoidasida</taxon>
        <taxon>Haemosporida</taxon>
        <taxon>Plasmodiidae</taxon>
        <taxon>Plasmodium</taxon>
        <taxon>Plasmodium (Plasmodium)</taxon>
    </lineage>
</organism>
<comment type="caution">
    <text evidence="2">The sequence shown here is derived from an EMBL/GenBank/DDBJ whole genome shotgun (WGS) entry which is preliminary data.</text>
</comment>
<feature type="compositionally biased region" description="Polar residues" evidence="1">
    <location>
        <begin position="285"/>
        <end position="300"/>
    </location>
</feature>
<feature type="region of interest" description="Disordered" evidence="1">
    <location>
        <begin position="285"/>
        <end position="311"/>
    </location>
</feature>
<feature type="region of interest" description="Disordered" evidence="1">
    <location>
        <begin position="614"/>
        <end position="656"/>
    </location>
</feature>
<feature type="compositionally biased region" description="Basic and acidic residues" evidence="1">
    <location>
        <begin position="992"/>
        <end position="1008"/>
    </location>
</feature>
<name>A0A1Y3DRK5_PLAKN</name>
<reference evidence="2 3" key="1">
    <citation type="submission" date="2017-05" db="EMBL/GenBank/DDBJ databases">
        <title>PacBio assembly of a Plasmodium knowlesi genome sequence with Hi-C correction and manual annotation of the SICAvar gene family.</title>
        <authorList>
            <person name="Lapp S.A."/>
            <person name="Geraldo J.A."/>
            <person name="Chien J.-T."/>
            <person name="Ay F."/>
            <person name="Pakala S.B."/>
            <person name="Batugedara G."/>
            <person name="Humphrey J.C."/>
            <person name="Debarry J.D."/>
            <person name="Le Roch K.G."/>
            <person name="Galinski M.R."/>
            <person name="Kissinger J.C."/>
        </authorList>
    </citation>
    <scope>NUCLEOTIDE SEQUENCE [LARGE SCALE GENOMIC DNA]</scope>
    <source>
        <strain evidence="3">Malayan Strain Pk1 (A+)</strain>
    </source>
</reference>
<dbReference type="OrthoDB" id="378840at2759"/>
<accession>A0A1Y3DRK5</accession>
<dbReference type="VEuPathDB" id="PlasmoDB:PKNH_0722400"/>
<feature type="compositionally biased region" description="Basic and acidic residues" evidence="1">
    <location>
        <begin position="878"/>
        <end position="887"/>
    </location>
</feature>